<dbReference type="Proteomes" id="UP001652394">
    <property type="component" value="Unassembled WGS sequence"/>
</dbReference>
<evidence type="ECO:0000256" key="3">
    <source>
        <dbReference type="ARBA" id="ARBA00009370"/>
    </source>
</evidence>
<dbReference type="Gene3D" id="2.10.109.10">
    <property type="entry name" value="Umud Fragment, subunit A"/>
    <property type="match status" value="1"/>
</dbReference>
<dbReference type="InterPro" id="IPR000223">
    <property type="entry name" value="Pept_S26A_signal_pept_1"/>
</dbReference>
<dbReference type="PROSITE" id="PS00501">
    <property type="entry name" value="SPASE_I_1"/>
    <property type="match status" value="1"/>
</dbReference>
<keyword evidence="7" id="KW-0472">Membrane</keyword>
<keyword evidence="6 7" id="KW-0378">Hydrolase</keyword>
<keyword evidence="7" id="KW-0812">Transmembrane</keyword>
<evidence type="ECO:0000256" key="4">
    <source>
        <dbReference type="ARBA" id="ARBA00013208"/>
    </source>
</evidence>
<evidence type="ECO:0000256" key="5">
    <source>
        <dbReference type="ARBA" id="ARBA00022670"/>
    </source>
</evidence>
<dbReference type="InterPro" id="IPR019756">
    <property type="entry name" value="Pept_S26A_signal_pept_1_Ser-AS"/>
</dbReference>
<dbReference type="PANTHER" id="PTHR43390:SF1">
    <property type="entry name" value="CHLOROPLAST PROCESSING PEPTIDASE"/>
    <property type="match status" value="1"/>
</dbReference>
<comment type="catalytic activity">
    <reaction evidence="1 7">
        <text>Cleavage of hydrophobic, N-terminal signal or leader sequences from secreted and periplasmic proteins.</text>
        <dbReference type="EC" id="3.4.21.89"/>
    </reaction>
</comment>
<dbReference type="EMBL" id="JAOQJX010000002">
    <property type="protein sequence ID" value="MCU6746477.1"/>
    <property type="molecule type" value="Genomic_DNA"/>
</dbReference>
<comment type="caution">
    <text evidence="11">The sequence shown here is derived from an EMBL/GenBank/DDBJ whole genome shotgun (WGS) entry which is preliminary data.</text>
</comment>
<gene>
    <name evidence="11" type="primary">lepB</name>
    <name evidence="11" type="ORF">OCV51_02190</name>
</gene>
<dbReference type="InterPro" id="IPR019757">
    <property type="entry name" value="Pept_S26A_signal_pept_1_Lys-AS"/>
</dbReference>
<feature type="transmembrane region" description="Helical" evidence="7">
    <location>
        <begin position="50"/>
        <end position="72"/>
    </location>
</feature>
<dbReference type="InterPro" id="IPR019533">
    <property type="entry name" value="Peptidase_S26"/>
</dbReference>
<dbReference type="Pfam" id="PF10502">
    <property type="entry name" value="Peptidase_S26"/>
    <property type="match status" value="1"/>
</dbReference>
<dbReference type="PRINTS" id="PR00727">
    <property type="entry name" value="LEADERPTASE"/>
</dbReference>
<feature type="domain" description="Peptidase S26" evidence="10">
    <location>
        <begin position="53"/>
        <end position="208"/>
    </location>
</feature>
<dbReference type="PROSITE" id="PS00760">
    <property type="entry name" value="SPASE_I_2"/>
    <property type="match status" value="1"/>
</dbReference>
<dbReference type="NCBIfam" id="TIGR02227">
    <property type="entry name" value="sigpep_I_bact"/>
    <property type="match status" value="1"/>
</dbReference>
<comment type="subcellular location">
    <subcellularLocation>
        <location evidence="2">Cell membrane</location>
        <topology evidence="2">Single-pass type II membrane protein</topology>
    </subcellularLocation>
    <subcellularLocation>
        <location evidence="8">Membrane</location>
        <topology evidence="8">Single-pass type II membrane protein</topology>
    </subcellularLocation>
</comment>
<name>A0ABT2T892_9FIRM</name>
<organism evidence="11 12">
    <name type="scientific">Faecalicatena acetigenes</name>
    <dbReference type="NCBI Taxonomy" id="2981790"/>
    <lineage>
        <taxon>Bacteria</taxon>
        <taxon>Bacillati</taxon>
        <taxon>Bacillota</taxon>
        <taxon>Clostridia</taxon>
        <taxon>Lachnospirales</taxon>
        <taxon>Lachnospiraceae</taxon>
        <taxon>Faecalicatena</taxon>
    </lineage>
</organism>
<keyword evidence="5 7" id="KW-0645">Protease</keyword>
<evidence type="ECO:0000259" key="10">
    <source>
        <dbReference type="Pfam" id="PF10502"/>
    </source>
</evidence>
<comment type="similarity">
    <text evidence="3 8">Belongs to the peptidase S26 family.</text>
</comment>
<sequence length="220" mass="24855">MQDLKFRKNRKRRHRPGKLEKKGLHFEKKAGHMRMQGKTRRVGRYARKDVIVWGAEILLVCIVASALVWFFGQRVSNAGDSMKPTLYNGDVVLVDHLVYDAVKPDRGDVIAFRPSGNENVHYSIKRIIGLPGETVQIREGSVYIDGEKLTGELYPTDIVYAGVAKDSVELGEGEYFVMGDDHKGSDDSRMAEVGNVKREEIYGKVWFVASFGENFGFVKQ</sequence>
<keyword evidence="7" id="KW-1133">Transmembrane helix</keyword>
<dbReference type="SUPFAM" id="SSF51306">
    <property type="entry name" value="LexA/Signal peptidase"/>
    <property type="match status" value="1"/>
</dbReference>
<evidence type="ECO:0000313" key="11">
    <source>
        <dbReference type="EMBL" id="MCU6746477.1"/>
    </source>
</evidence>
<evidence type="ECO:0000256" key="9">
    <source>
        <dbReference type="SAM" id="MobiDB-lite"/>
    </source>
</evidence>
<proteinExistence type="inferred from homology"/>
<dbReference type="CDD" id="cd06530">
    <property type="entry name" value="S26_SPase_I"/>
    <property type="match status" value="1"/>
</dbReference>
<feature type="region of interest" description="Disordered" evidence="9">
    <location>
        <begin position="1"/>
        <end position="20"/>
    </location>
</feature>
<evidence type="ECO:0000256" key="6">
    <source>
        <dbReference type="ARBA" id="ARBA00022801"/>
    </source>
</evidence>
<feature type="compositionally biased region" description="Basic residues" evidence="9">
    <location>
        <begin position="7"/>
        <end position="16"/>
    </location>
</feature>
<dbReference type="GO" id="GO:0009003">
    <property type="term" value="F:signal peptidase activity"/>
    <property type="evidence" value="ECO:0007669"/>
    <property type="project" value="UniProtKB-EC"/>
</dbReference>
<protein>
    <recommendedName>
        <fullName evidence="4 7">Signal peptidase I</fullName>
        <ecNumber evidence="4 7">3.4.21.89</ecNumber>
    </recommendedName>
</protein>
<evidence type="ECO:0000256" key="8">
    <source>
        <dbReference type="RuleBase" id="RU362042"/>
    </source>
</evidence>
<reference evidence="11 12" key="1">
    <citation type="journal article" date="2021" name="ISME Commun">
        <title>Automated analysis of genomic sequences facilitates high-throughput and comprehensive description of bacteria.</title>
        <authorList>
            <person name="Hitch T.C.A."/>
        </authorList>
    </citation>
    <scope>NUCLEOTIDE SEQUENCE [LARGE SCALE GENOMIC DNA]</scope>
    <source>
        <strain evidence="11 12">H2_18</strain>
    </source>
</reference>
<evidence type="ECO:0000256" key="2">
    <source>
        <dbReference type="ARBA" id="ARBA00004401"/>
    </source>
</evidence>
<evidence type="ECO:0000256" key="7">
    <source>
        <dbReference type="RuleBase" id="RU003993"/>
    </source>
</evidence>
<keyword evidence="12" id="KW-1185">Reference proteome</keyword>
<evidence type="ECO:0000256" key="1">
    <source>
        <dbReference type="ARBA" id="ARBA00000677"/>
    </source>
</evidence>
<accession>A0ABT2T892</accession>
<dbReference type="PANTHER" id="PTHR43390">
    <property type="entry name" value="SIGNAL PEPTIDASE I"/>
    <property type="match status" value="1"/>
</dbReference>
<evidence type="ECO:0000313" key="12">
    <source>
        <dbReference type="Proteomes" id="UP001652394"/>
    </source>
</evidence>
<dbReference type="EC" id="3.4.21.89" evidence="4 7"/>
<dbReference type="InterPro" id="IPR036286">
    <property type="entry name" value="LexA/Signal_pep-like_sf"/>
</dbReference>